<dbReference type="PANTHER" id="PTHR31358">
    <property type="entry name" value="PROTEIN WVD2-LIKE 4"/>
    <property type="match status" value="1"/>
</dbReference>
<comment type="subcellular location">
    <subcellularLocation>
        <location evidence="1">Cytoplasm</location>
        <location evidence="1">Cytoskeleton</location>
    </subcellularLocation>
</comment>
<feature type="region of interest" description="Disordered" evidence="6">
    <location>
        <begin position="276"/>
        <end position="450"/>
    </location>
</feature>
<feature type="compositionally biased region" description="Polar residues" evidence="6">
    <location>
        <begin position="91"/>
        <end position="100"/>
    </location>
</feature>
<comment type="similarity">
    <text evidence="2">Belongs to the TPX2 family.</text>
</comment>
<feature type="compositionally biased region" description="Polar residues" evidence="6">
    <location>
        <begin position="1"/>
        <end position="23"/>
    </location>
</feature>
<evidence type="ECO:0000256" key="2">
    <source>
        <dbReference type="ARBA" id="ARBA00005885"/>
    </source>
</evidence>
<evidence type="ECO:0000313" key="9">
    <source>
        <dbReference type="Proteomes" id="UP001472677"/>
    </source>
</evidence>
<sequence>MSVMDSENNSSSFGLEAAQQNGVYPQLLVRGDDDGSDNVSGNVEETIETYSQNGMDDNGATEEGREQSDELVESRGLIDSEEGEIKDNVEQSKPQKVQGKTKNEKPFGSKTGHSALVKKNKDGKGTEATLTPSNGGSGATNSGPKLAHKNRPSNERQANASKQSEISDAASSDGTMERSKLKPLKKKSVTKSEAGSESSSPTSTDAKPHRVGTLPNYGFSFKCDERAEKRKEFYTKLEEKIHAREVEKINLQAKSKETQEAEIKMFRKTLNFKATPLPSFYQEPPPQVELKKITTTRAKSPKLGRRKSTTSLDADNCSSGLRLGRLSLDEKASPTKVISPVHFKKPRRKSHAKLASPKTSLPSPTNEDNTSKASNQLSATASKATTEGKIASDSSKVTNEENTTSSDVTNEELSPVKQQEAVSRDGSFGSQPETDQGPVIEEQGQPELVQ</sequence>
<accession>A0ABR2FM39</accession>
<keyword evidence="5" id="KW-0206">Cytoskeleton</keyword>
<evidence type="ECO:0000256" key="4">
    <source>
        <dbReference type="ARBA" id="ARBA00022701"/>
    </source>
</evidence>
<evidence type="ECO:0000313" key="8">
    <source>
        <dbReference type="EMBL" id="KAK8582028.1"/>
    </source>
</evidence>
<keyword evidence="4" id="KW-0493">Microtubule</keyword>
<keyword evidence="3" id="KW-0963">Cytoplasm</keyword>
<feature type="compositionally biased region" description="Polar residues" evidence="6">
    <location>
        <begin position="128"/>
        <end position="143"/>
    </location>
</feature>
<proteinExistence type="inferred from homology"/>
<evidence type="ECO:0000256" key="5">
    <source>
        <dbReference type="ARBA" id="ARBA00023212"/>
    </source>
</evidence>
<feature type="compositionally biased region" description="Polar residues" evidence="6">
    <location>
        <begin position="357"/>
        <end position="385"/>
    </location>
</feature>
<feature type="compositionally biased region" description="Polar residues" evidence="6">
    <location>
        <begin position="392"/>
        <end position="421"/>
    </location>
</feature>
<feature type="compositionally biased region" description="Polar residues" evidence="6">
    <location>
        <begin position="155"/>
        <end position="174"/>
    </location>
</feature>
<dbReference type="Pfam" id="PF06886">
    <property type="entry name" value="TPX2"/>
    <property type="match status" value="1"/>
</dbReference>
<keyword evidence="9" id="KW-1185">Reference proteome</keyword>
<evidence type="ECO:0000256" key="3">
    <source>
        <dbReference type="ARBA" id="ARBA00022490"/>
    </source>
</evidence>
<reference evidence="8 9" key="1">
    <citation type="journal article" date="2024" name="G3 (Bethesda)">
        <title>Genome assembly of Hibiscus sabdariffa L. provides insights into metabolisms of medicinal natural products.</title>
        <authorList>
            <person name="Kim T."/>
        </authorList>
    </citation>
    <scope>NUCLEOTIDE SEQUENCE [LARGE SCALE GENOMIC DNA]</scope>
    <source>
        <strain evidence="8">TK-2024</strain>
        <tissue evidence="8">Old leaves</tissue>
    </source>
</reference>
<feature type="compositionally biased region" description="Basic residues" evidence="6">
    <location>
        <begin position="299"/>
        <end position="308"/>
    </location>
</feature>
<feature type="compositionally biased region" description="Basic residues" evidence="6">
    <location>
        <begin position="342"/>
        <end position="352"/>
    </location>
</feature>
<dbReference type="InterPro" id="IPR027329">
    <property type="entry name" value="TPX2_C"/>
</dbReference>
<dbReference type="Proteomes" id="UP001472677">
    <property type="component" value="Unassembled WGS sequence"/>
</dbReference>
<feature type="region of interest" description="Disordered" evidence="6">
    <location>
        <begin position="1"/>
        <end position="219"/>
    </location>
</feature>
<feature type="domain" description="TPX2 C-terminal" evidence="7">
    <location>
        <begin position="219"/>
        <end position="291"/>
    </location>
</feature>
<name>A0ABR2FM39_9ROSI</name>
<evidence type="ECO:0000256" key="1">
    <source>
        <dbReference type="ARBA" id="ARBA00004245"/>
    </source>
</evidence>
<comment type="caution">
    <text evidence="8">The sequence shown here is derived from an EMBL/GenBank/DDBJ whole genome shotgun (WGS) entry which is preliminary data.</text>
</comment>
<dbReference type="EMBL" id="JBBPBM010000006">
    <property type="protein sequence ID" value="KAK8582028.1"/>
    <property type="molecule type" value="Genomic_DNA"/>
</dbReference>
<organism evidence="8 9">
    <name type="scientific">Hibiscus sabdariffa</name>
    <name type="common">roselle</name>
    <dbReference type="NCBI Taxonomy" id="183260"/>
    <lineage>
        <taxon>Eukaryota</taxon>
        <taxon>Viridiplantae</taxon>
        <taxon>Streptophyta</taxon>
        <taxon>Embryophyta</taxon>
        <taxon>Tracheophyta</taxon>
        <taxon>Spermatophyta</taxon>
        <taxon>Magnoliopsida</taxon>
        <taxon>eudicotyledons</taxon>
        <taxon>Gunneridae</taxon>
        <taxon>Pentapetalae</taxon>
        <taxon>rosids</taxon>
        <taxon>malvids</taxon>
        <taxon>Malvales</taxon>
        <taxon>Malvaceae</taxon>
        <taxon>Malvoideae</taxon>
        <taxon>Hibiscus</taxon>
    </lineage>
</organism>
<evidence type="ECO:0000259" key="7">
    <source>
        <dbReference type="Pfam" id="PF06886"/>
    </source>
</evidence>
<dbReference type="PANTHER" id="PTHR31358:SF29">
    <property type="entry name" value="PROTEIN WVD2-LIKE 5-RELATED"/>
    <property type="match status" value="1"/>
</dbReference>
<feature type="compositionally biased region" description="Basic and acidic residues" evidence="6">
    <location>
        <begin position="62"/>
        <end position="90"/>
    </location>
</feature>
<dbReference type="InterPro" id="IPR044833">
    <property type="entry name" value="WDL5/6"/>
</dbReference>
<gene>
    <name evidence="8" type="ORF">V6N12_072227</name>
</gene>
<protein>
    <recommendedName>
        <fullName evidence="7">TPX2 C-terminal domain-containing protein</fullName>
    </recommendedName>
</protein>
<evidence type="ECO:0000256" key="6">
    <source>
        <dbReference type="SAM" id="MobiDB-lite"/>
    </source>
</evidence>
<feature type="compositionally biased region" description="Low complexity" evidence="6">
    <location>
        <begin position="191"/>
        <end position="204"/>
    </location>
</feature>